<evidence type="ECO:0000313" key="2">
    <source>
        <dbReference type="EMBL" id="RVW31967.1"/>
    </source>
</evidence>
<comment type="caution">
    <text evidence="2">The sequence shown here is derived from an EMBL/GenBank/DDBJ whole genome shotgun (WGS) entry which is preliminary data.</text>
</comment>
<dbReference type="PROSITE" id="PS50878">
    <property type="entry name" value="RT_POL"/>
    <property type="match status" value="1"/>
</dbReference>
<proteinExistence type="predicted"/>
<sequence length="682" mass="77131">MSSSGQRGAVSGCPMNLKLLSWNVRGAHESTKRKVIKSVIRKQKVDLFCIQETKVQVMSDRVVSSLGSGRFLDWKALDACGSAGELRGSVCGKKLGRLEEFGRGLGALGVTSTSSSLKVKGAGRAFTWSGGLNSQSRARLDRFLVFGNLECNKEAALQQVEYWDRVEGERSLTVEELACKKEAKEGYAKWVDLEETHWRQASRELWLKAGDRNTGYFHRMAFAHRRANYMDRIKINGVRLIEEREIKGGDVGAPFIEGEVQAALMDMNGDKAPSPDGFTLLFWQSCWEFVKEEILEMFKEFYDQNVFLKSLNNTFLVLLPKKGGAEELGDFRPISLLGGLYKLLAKVLANRLKKVIGKVVFPYQNAFATKRQILDASLIVNEVIDAWNKRGENGLICKLDIEKAYDSINWQFLLKVMEKMGFGSKWLRWMWWCISTAKFSVMVNGAPAGCKIQRGRGRAVQVAHLLFADDTIVFCEAKKEHLTNLSWILFWFETASGLRINLAKSEIIPIGEVEEVDELAVELGCRVGKLPVVYLGLPLGVSNKAVSRWDGVEEKVRRRFALWKNVPLSNAHFYGKEIRKTAKRFFFGGEEGNLERKAHLVNWEMVCGDKEKGGLGIRKLTLVNKALLGKWIWRFACDKKVLWKQMLVAKYGQEDYGWRTKKVVGAFGVGVWKEILKEVGWC</sequence>
<dbReference type="AlphaFoldDB" id="A0A438D926"/>
<dbReference type="EMBL" id="QGNW01001733">
    <property type="protein sequence ID" value="RVW31967.1"/>
    <property type="molecule type" value="Genomic_DNA"/>
</dbReference>
<dbReference type="Pfam" id="PF00078">
    <property type="entry name" value="RVT_1"/>
    <property type="match status" value="1"/>
</dbReference>
<evidence type="ECO:0000313" key="3">
    <source>
        <dbReference type="Proteomes" id="UP000288805"/>
    </source>
</evidence>
<feature type="domain" description="Reverse transcriptase" evidence="1">
    <location>
        <begin position="300"/>
        <end position="539"/>
    </location>
</feature>
<dbReference type="SUPFAM" id="SSF56672">
    <property type="entry name" value="DNA/RNA polymerases"/>
    <property type="match status" value="1"/>
</dbReference>
<dbReference type="InterPro" id="IPR000477">
    <property type="entry name" value="RT_dom"/>
</dbReference>
<gene>
    <name evidence="2" type="primary">LORF2_56</name>
    <name evidence="2" type="ORF">CK203_112782</name>
</gene>
<organism evidence="2 3">
    <name type="scientific">Vitis vinifera</name>
    <name type="common">Grape</name>
    <dbReference type="NCBI Taxonomy" id="29760"/>
    <lineage>
        <taxon>Eukaryota</taxon>
        <taxon>Viridiplantae</taxon>
        <taxon>Streptophyta</taxon>
        <taxon>Embryophyta</taxon>
        <taxon>Tracheophyta</taxon>
        <taxon>Spermatophyta</taxon>
        <taxon>Magnoliopsida</taxon>
        <taxon>eudicotyledons</taxon>
        <taxon>Gunneridae</taxon>
        <taxon>Pentapetalae</taxon>
        <taxon>rosids</taxon>
        <taxon>Vitales</taxon>
        <taxon>Vitaceae</taxon>
        <taxon>Viteae</taxon>
        <taxon>Vitis</taxon>
    </lineage>
</organism>
<protein>
    <submittedName>
        <fullName evidence="2">LINE-1 retrotransposable element ORF2 protein</fullName>
    </submittedName>
</protein>
<name>A0A438D926_VITVI</name>
<evidence type="ECO:0000259" key="1">
    <source>
        <dbReference type="PROSITE" id="PS50878"/>
    </source>
</evidence>
<accession>A0A438D926</accession>
<dbReference type="SUPFAM" id="SSF56219">
    <property type="entry name" value="DNase I-like"/>
    <property type="match status" value="1"/>
</dbReference>
<dbReference type="Proteomes" id="UP000288805">
    <property type="component" value="Unassembled WGS sequence"/>
</dbReference>
<reference evidence="2 3" key="1">
    <citation type="journal article" date="2018" name="PLoS Genet.">
        <title>Population sequencing reveals clonal diversity and ancestral inbreeding in the grapevine cultivar Chardonnay.</title>
        <authorList>
            <person name="Roach M.J."/>
            <person name="Johnson D.L."/>
            <person name="Bohlmann J."/>
            <person name="van Vuuren H.J."/>
            <person name="Jones S.J."/>
            <person name="Pretorius I.S."/>
            <person name="Schmidt S.A."/>
            <person name="Borneman A.R."/>
        </authorList>
    </citation>
    <scope>NUCLEOTIDE SEQUENCE [LARGE SCALE GENOMIC DNA]</scope>
    <source>
        <strain evidence="3">cv. Chardonnay</strain>
        <tissue evidence="2">Leaf</tissue>
    </source>
</reference>
<dbReference type="InterPro" id="IPR036691">
    <property type="entry name" value="Endo/exonu/phosph_ase_sf"/>
</dbReference>
<dbReference type="PANTHER" id="PTHR19446">
    <property type="entry name" value="REVERSE TRANSCRIPTASES"/>
    <property type="match status" value="1"/>
</dbReference>
<dbReference type="InterPro" id="IPR043502">
    <property type="entry name" value="DNA/RNA_pol_sf"/>
</dbReference>
<dbReference type="Gene3D" id="3.60.10.10">
    <property type="entry name" value="Endonuclease/exonuclease/phosphatase"/>
    <property type="match status" value="1"/>
</dbReference>
<dbReference type="CDD" id="cd01650">
    <property type="entry name" value="RT_nLTR_like"/>
    <property type="match status" value="1"/>
</dbReference>